<dbReference type="CDD" id="cd12108">
    <property type="entry name" value="Hr-like"/>
    <property type="match status" value="1"/>
</dbReference>
<proteinExistence type="predicted"/>
<sequence>MPTTAGPLTAEDRLDPQEMVVLHRVFRREIPLLAHLVEAAAPHDQRRAAVLADHLDLVLGALGEHHDGEDHLLWPKLRERATPDTGVVSRMADQHEAIAGALSSATELSHRWRTRPGHDTALLLAEALRTLDRHATVHMDDEEEHLLPLMAEHITPREWSEVGERGRRSVPKAKLLIFLGAILEDTTAQERQQFLSQMPAPARLLWRTLGTRLYRRTTARVRGTSAMLPRA</sequence>
<feature type="domain" description="Hemerythrin-like" evidence="1">
    <location>
        <begin position="21"/>
        <end position="149"/>
    </location>
</feature>
<evidence type="ECO:0000259" key="1">
    <source>
        <dbReference type="Pfam" id="PF01814"/>
    </source>
</evidence>
<reference evidence="2 3" key="1">
    <citation type="submission" date="2015-10" db="EMBL/GenBank/DDBJ databases">
        <title>Draft genome sequence of Streptomyces longwoodensis DSM 41677, type strain for the species Streptomyces longwoodensis.</title>
        <authorList>
            <person name="Ruckert C."/>
            <person name="Winkler A."/>
            <person name="Kalinowski J."/>
            <person name="Kampfer P."/>
            <person name="Glaeser S."/>
        </authorList>
    </citation>
    <scope>NUCLEOTIDE SEQUENCE [LARGE SCALE GENOMIC DNA]</scope>
    <source>
        <strain evidence="2 3">DSM 41677</strain>
    </source>
</reference>
<evidence type="ECO:0000313" key="3">
    <source>
        <dbReference type="Proteomes" id="UP000053271"/>
    </source>
</evidence>
<keyword evidence="3" id="KW-1185">Reference proteome</keyword>
<organism evidence="2 3">
    <name type="scientific">Streptomyces longwoodensis</name>
    <dbReference type="NCBI Taxonomy" id="68231"/>
    <lineage>
        <taxon>Bacteria</taxon>
        <taxon>Bacillati</taxon>
        <taxon>Actinomycetota</taxon>
        <taxon>Actinomycetes</taxon>
        <taxon>Kitasatosporales</taxon>
        <taxon>Streptomycetaceae</taxon>
        <taxon>Streptomyces</taxon>
    </lineage>
</organism>
<dbReference type="InterPro" id="IPR012312">
    <property type="entry name" value="Hemerythrin-like"/>
</dbReference>
<name>A0A117QK70_9ACTN</name>
<dbReference type="AlphaFoldDB" id="A0A117QK70"/>
<dbReference type="Proteomes" id="UP000053271">
    <property type="component" value="Unassembled WGS sequence"/>
</dbReference>
<gene>
    <name evidence="2" type="ORF">AQJ30_36280</name>
</gene>
<dbReference type="Pfam" id="PF01814">
    <property type="entry name" value="Hemerythrin"/>
    <property type="match status" value="1"/>
</dbReference>
<accession>A0A117QK70</accession>
<dbReference type="GeneID" id="91430034"/>
<dbReference type="RefSeq" id="WP_067242488.1">
    <property type="nucleotide sequence ID" value="NZ_KQ948571.1"/>
</dbReference>
<protein>
    <recommendedName>
        <fullName evidence="1">Hemerythrin-like domain-containing protein</fullName>
    </recommendedName>
</protein>
<evidence type="ECO:0000313" key="2">
    <source>
        <dbReference type="EMBL" id="KUN32876.1"/>
    </source>
</evidence>
<comment type="caution">
    <text evidence="2">The sequence shown here is derived from an EMBL/GenBank/DDBJ whole genome shotgun (WGS) entry which is preliminary data.</text>
</comment>
<dbReference type="EMBL" id="LMWS01000062">
    <property type="protein sequence ID" value="KUN32876.1"/>
    <property type="molecule type" value="Genomic_DNA"/>
</dbReference>
<dbReference type="STRING" id="68231.AQJ30_36280"/>
<dbReference type="Gene3D" id="1.20.120.520">
    <property type="entry name" value="nmb1532 protein domain like"/>
    <property type="match status" value="1"/>
</dbReference>